<dbReference type="RefSeq" id="WP_246075261.1">
    <property type="nucleotide sequence ID" value="NZ_FXTP01000010.1"/>
</dbReference>
<evidence type="ECO:0000256" key="1">
    <source>
        <dbReference type="SAM" id="Coils"/>
    </source>
</evidence>
<evidence type="ECO:0008006" key="4">
    <source>
        <dbReference type="Google" id="ProtNLM"/>
    </source>
</evidence>
<sequence length="516" mass="61537">MANQPNDYLYQLIKSLTKAEKRAFKIYATRNSSPDAKFIKLFDAIDKVDEYDEDHIIKSLKGVKKRQFSNLKAHLYKQILTSLRLTNINHNVDIYLREQIDHARILYNKGLYIQSLRLLDKAKSLATQNHRHSLEYEILTFERIIESQYITRSLKNRADELIEQAEQKIDTLNNYNRLANLSLRLYGIYIKAGHVRDERDYENISRYFKKELKDISREGLGFFEQLYLNVSYAWYSLIVQDFLLQYRYSQKWVDLFNNNPDMLELEPIWYLKGQHVLLEALFILGHYEKHEKVKNKLEAFLKDPPTRSNENLETLGFMYLYTSKINSHFMAGTFTEGTEMVPELNQKIEKYSQQIDPHRILVFYYKIACLYFGAGKNEKAIEYLNKIINYHDQKLREDLHCFARILNLIAHYELGNQNLVEYQIRSVYRFLRKMNDLNLVQQEILKFLQDLGKTNGSTLKDRFIKLRDRLLEINEMPYQKRPFLYLDIISWLEAKIHQKPVQEVIKGKFTPRNASN</sequence>
<accession>A0A521DZW7</accession>
<dbReference type="Proteomes" id="UP000317557">
    <property type="component" value="Unassembled WGS sequence"/>
</dbReference>
<keyword evidence="3" id="KW-1185">Reference proteome</keyword>
<evidence type="ECO:0000313" key="3">
    <source>
        <dbReference type="Proteomes" id="UP000317557"/>
    </source>
</evidence>
<gene>
    <name evidence="2" type="ORF">SAMN06265219_11016</name>
</gene>
<organism evidence="2 3">
    <name type="scientific">Gracilimonas mengyeensis</name>
    <dbReference type="NCBI Taxonomy" id="1302730"/>
    <lineage>
        <taxon>Bacteria</taxon>
        <taxon>Pseudomonadati</taxon>
        <taxon>Balneolota</taxon>
        <taxon>Balneolia</taxon>
        <taxon>Balneolales</taxon>
        <taxon>Balneolaceae</taxon>
        <taxon>Gracilimonas</taxon>
    </lineage>
</organism>
<dbReference type="SUPFAM" id="SSF48452">
    <property type="entry name" value="TPR-like"/>
    <property type="match status" value="1"/>
</dbReference>
<feature type="coiled-coil region" evidence="1">
    <location>
        <begin position="155"/>
        <end position="182"/>
    </location>
</feature>
<keyword evidence="1" id="KW-0175">Coiled coil</keyword>
<reference evidence="2 3" key="1">
    <citation type="submission" date="2017-05" db="EMBL/GenBank/DDBJ databases">
        <authorList>
            <person name="Varghese N."/>
            <person name="Submissions S."/>
        </authorList>
    </citation>
    <scope>NUCLEOTIDE SEQUENCE [LARGE SCALE GENOMIC DNA]</scope>
    <source>
        <strain evidence="2 3">DSM 21985</strain>
    </source>
</reference>
<dbReference type="EMBL" id="FXTP01000010">
    <property type="protein sequence ID" value="SMO77279.1"/>
    <property type="molecule type" value="Genomic_DNA"/>
</dbReference>
<name>A0A521DZW7_9BACT</name>
<dbReference type="InterPro" id="IPR011990">
    <property type="entry name" value="TPR-like_helical_dom_sf"/>
</dbReference>
<proteinExistence type="predicted"/>
<protein>
    <recommendedName>
        <fullName evidence="4">Tetratricopeptide repeat-containing protein</fullName>
    </recommendedName>
</protein>
<dbReference type="AlphaFoldDB" id="A0A521DZW7"/>
<evidence type="ECO:0000313" key="2">
    <source>
        <dbReference type="EMBL" id="SMO77279.1"/>
    </source>
</evidence>